<dbReference type="Proteomes" id="UP001374579">
    <property type="component" value="Unassembled WGS sequence"/>
</dbReference>
<feature type="compositionally biased region" description="Polar residues" evidence="6">
    <location>
        <begin position="167"/>
        <end position="181"/>
    </location>
</feature>
<feature type="region of interest" description="Disordered" evidence="6">
    <location>
        <begin position="238"/>
        <end position="277"/>
    </location>
</feature>
<dbReference type="PANTHER" id="PTHR23234">
    <property type="entry name" value="ZNF44 PROTEIN"/>
    <property type="match status" value="1"/>
</dbReference>
<keyword evidence="3 5" id="KW-0863">Zinc-finger</keyword>
<gene>
    <name evidence="8" type="ORF">V1264_003745</name>
</gene>
<dbReference type="SMART" id="SM00355">
    <property type="entry name" value="ZnF_C2H2"/>
    <property type="match status" value="8"/>
</dbReference>
<feature type="compositionally biased region" description="Low complexity" evidence="6">
    <location>
        <begin position="348"/>
        <end position="357"/>
    </location>
</feature>
<feature type="domain" description="C2H2-type" evidence="7">
    <location>
        <begin position="890"/>
        <end position="918"/>
    </location>
</feature>
<organism evidence="8 9">
    <name type="scientific">Littorina saxatilis</name>
    <dbReference type="NCBI Taxonomy" id="31220"/>
    <lineage>
        <taxon>Eukaryota</taxon>
        <taxon>Metazoa</taxon>
        <taxon>Spiralia</taxon>
        <taxon>Lophotrochozoa</taxon>
        <taxon>Mollusca</taxon>
        <taxon>Gastropoda</taxon>
        <taxon>Caenogastropoda</taxon>
        <taxon>Littorinimorpha</taxon>
        <taxon>Littorinoidea</taxon>
        <taxon>Littorinidae</taxon>
        <taxon>Littorina</taxon>
    </lineage>
</organism>
<feature type="compositionally biased region" description="Polar residues" evidence="6">
    <location>
        <begin position="487"/>
        <end position="553"/>
    </location>
</feature>
<accession>A0AAN9B131</accession>
<name>A0AAN9B131_9CAEN</name>
<feature type="compositionally biased region" description="Basic and acidic residues" evidence="6">
    <location>
        <begin position="556"/>
        <end position="566"/>
    </location>
</feature>
<feature type="domain" description="C2H2-type" evidence="7">
    <location>
        <begin position="832"/>
        <end position="860"/>
    </location>
</feature>
<keyword evidence="9" id="KW-1185">Reference proteome</keyword>
<feature type="domain" description="C2H2-type" evidence="7">
    <location>
        <begin position="804"/>
        <end position="832"/>
    </location>
</feature>
<protein>
    <recommendedName>
        <fullName evidence="7">C2H2-type domain-containing protein</fullName>
    </recommendedName>
</protein>
<feature type="compositionally biased region" description="Polar residues" evidence="6">
    <location>
        <begin position="692"/>
        <end position="705"/>
    </location>
</feature>
<dbReference type="Gene3D" id="3.30.160.60">
    <property type="entry name" value="Classic Zinc Finger"/>
    <property type="match status" value="6"/>
</dbReference>
<evidence type="ECO:0000259" key="7">
    <source>
        <dbReference type="PROSITE" id="PS50157"/>
    </source>
</evidence>
<evidence type="ECO:0000256" key="5">
    <source>
        <dbReference type="PROSITE-ProRule" id="PRU00042"/>
    </source>
</evidence>
<feature type="compositionally biased region" description="Basic and acidic residues" evidence="6">
    <location>
        <begin position="252"/>
        <end position="262"/>
    </location>
</feature>
<proteinExistence type="predicted"/>
<evidence type="ECO:0000256" key="2">
    <source>
        <dbReference type="ARBA" id="ARBA00022737"/>
    </source>
</evidence>
<feature type="compositionally biased region" description="Basic and acidic residues" evidence="6">
    <location>
        <begin position="620"/>
        <end position="642"/>
    </location>
</feature>
<evidence type="ECO:0000313" key="9">
    <source>
        <dbReference type="Proteomes" id="UP001374579"/>
    </source>
</evidence>
<reference evidence="8 9" key="1">
    <citation type="submission" date="2024-02" db="EMBL/GenBank/DDBJ databases">
        <title>Chromosome-scale genome assembly of the rough periwinkle Littorina saxatilis.</title>
        <authorList>
            <person name="De Jode A."/>
            <person name="Faria R."/>
            <person name="Formenti G."/>
            <person name="Sims Y."/>
            <person name="Smith T.P."/>
            <person name="Tracey A."/>
            <person name="Wood J.M.D."/>
            <person name="Zagrodzka Z.B."/>
            <person name="Johannesson K."/>
            <person name="Butlin R.K."/>
            <person name="Leder E.H."/>
        </authorList>
    </citation>
    <scope>NUCLEOTIDE SEQUENCE [LARGE SCALE GENOMIC DNA]</scope>
    <source>
        <strain evidence="8">Snail1</strain>
        <tissue evidence="8">Muscle</tissue>
    </source>
</reference>
<dbReference type="InterPro" id="IPR013087">
    <property type="entry name" value="Znf_C2H2_type"/>
</dbReference>
<evidence type="ECO:0000256" key="4">
    <source>
        <dbReference type="ARBA" id="ARBA00022833"/>
    </source>
</evidence>
<evidence type="ECO:0000256" key="3">
    <source>
        <dbReference type="ARBA" id="ARBA00022771"/>
    </source>
</evidence>
<feature type="region of interest" description="Disordered" evidence="6">
    <location>
        <begin position="471"/>
        <end position="588"/>
    </location>
</feature>
<dbReference type="Pfam" id="PF13912">
    <property type="entry name" value="zf-C2H2_6"/>
    <property type="match status" value="1"/>
</dbReference>
<dbReference type="InterPro" id="IPR036236">
    <property type="entry name" value="Znf_C2H2_sf"/>
</dbReference>
<dbReference type="FunFam" id="3.30.160.60:FF:000100">
    <property type="entry name" value="Zinc finger 45-like"/>
    <property type="match status" value="1"/>
</dbReference>
<feature type="region of interest" description="Disordered" evidence="6">
    <location>
        <begin position="167"/>
        <end position="191"/>
    </location>
</feature>
<dbReference type="PANTHER" id="PTHR23234:SF10">
    <property type="entry name" value="RIKEN CDNA 6720489N17 GENE-RELATED"/>
    <property type="match status" value="1"/>
</dbReference>
<keyword evidence="4" id="KW-0862">Zinc</keyword>
<feature type="region of interest" description="Disordered" evidence="6">
    <location>
        <begin position="619"/>
        <end position="718"/>
    </location>
</feature>
<feature type="region of interest" description="Disordered" evidence="6">
    <location>
        <begin position="300"/>
        <end position="456"/>
    </location>
</feature>
<feature type="compositionally biased region" description="Polar residues" evidence="6">
    <location>
        <begin position="329"/>
        <end position="340"/>
    </location>
</feature>
<dbReference type="InterPro" id="IPR050758">
    <property type="entry name" value="Znf_C2H2-type"/>
</dbReference>
<dbReference type="PROSITE" id="PS00028">
    <property type="entry name" value="ZINC_FINGER_C2H2_1"/>
    <property type="match status" value="7"/>
</dbReference>
<evidence type="ECO:0000256" key="1">
    <source>
        <dbReference type="ARBA" id="ARBA00022723"/>
    </source>
</evidence>
<dbReference type="AlphaFoldDB" id="A0AAN9B131"/>
<feature type="compositionally biased region" description="Polar residues" evidence="6">
    <location>
        <begin position="266"/>
        <end position="277"/>
    </location>
</feature>
<evidence type="ECO:0000313" key="8">
    <source>
        <dbReference type="EMBL" id="KAK7096666.1"/>
    </source>
</evidence>
<comment type="caution">
    <text evidence="8">The sequence shown here is derived from an EMBL/GenBank/DDBJ whole genome shotgun (WGS) entry which is preliminary data.</text>
</comment>
<feature type="compositionally biased region" description="Acidic residues" evidence="6">
    <location>
        <begin position="674"/>
        <end position="688"/>
    </location>
</feature>
<sequence>MAVSGPVTRGKTKQQNKSHQIHIQLQDDVFQSWRHLADKEGLETDTEVAAFLLQSYDLNPSVTGLNHPECESCQSALILVCPRCKPTASPLSPKQPQRSGITPSQLFLTFQPALLSSQQDGTASDELENDDGAERERESASSPSQLSLSLQPALLFSQQNETASAASVSLRSSHMTSNTSEHGFRPHIGILPPVSGLAQKSTSLSTPVLSTSAQKYSSSSSDSHSQARLQDIISALSSDCGTLPSPGAGTELESKTSEKVEPFDVSPSSPNGQTFSSGSRELSIVSLEKVELNAASPLSHSGELLSVSSPACRPVSQSPSAAQEEPMSSAGNGDSPLTNRINSPPSPANNVSPISPADHSSPLPPADHSLLSPADNESPLSPAGNDSLLCQVLFQSPPSQAKKESPPSPADGDFMSSPAQHSQSPSLPVSPSLQEVPESLWQSESESDSEYLSPKPLRSGLPFVSIFVSQSPATGEVTRASTREVTRASTGEVTRASTGEVTRASTGEVTRASTGEVTRASTGEVTRASTGEVTRASTGEVTRASTGEVSRASTGEVRRTVGDERSSTPGDESLGDTANPVSASPVRSTPFLVSGTLIRSAHYVVAFNARKRLRNHLKARRDNNSSRQECSAHEQSSAEKKSRPSGSSPPSARTAVRRMPKKRASQLLSRPDIDGDTDADPFPDEPDPDCLLQQTEAEGNTQSKSEYCENDGGSASGQLLANARKPQLVSQSQMKTNPRKHRNPNRYACPKCYRCFPFRGMLTQHMATHNVKRPNRCTQCGASFTTKVNLREHMDAAHPTPKTYKCTLCSASFAKPNGLTFHLRRAHNGAMFSCGECGRQFRRLTQIKQHQLSAHTERERPHVCELCNKGFYHKGGLSDHMRRHTNTRPFLCQTCGAAFVDKGTLKGHINQKHSDYRPFKCPLCPKVFLRRSMLRAHSQKHSQEKTFQCEQCGQAFGYRSTLKRHERAWCPYRLM</sequence>
<evidence type="ECO:0000256" key="6">
    <source>
        <dbReference type="SAM" id="MobiDB-lite"/>
    </source>
</evidence>
<dbReference type="GO" id="GO:0008270">
    <property type="term" value="F:zinc ion binding"/>
    <property type="evidence" value="ECO:0007669"/>
    <property type="project" value="UniProtKB-KW"/>
</dbReference>
<dbReference type="Pfam" id="PF00096">
    <property type="entry name" value="zf-C2H2"/>
    <property type="match status" value="5"/>
</dbReference>
<dbReference type="FunFam" id="3.30.160.60:FF:000446">
    <property type="entry name" value="Zinc finger protein"/>
    <property type="match status" value="2"/>
</dbReference>
<feature type="domain" description="C2H2-type" evidence="7">
    <location>
        <begin position="862"/>
        <end position="889"/>
    </location>
</feature>
<feature type="compositionally biased region" description="Basic residues" evidence="6">
    <location>
        <begin position="655"/>
        <end position="664"/>
    </location>
</feature>
<dbReference type="SUPFAM" id="SSF57667">
    <property type="entry name" value="beta-beta-alpha zinc fingers"/>
    <property type="match status" value="4"/>
</dbReference>
<dbReference type="PROSITE" id="PS50157">
    <property type="entry name" value="ZINC_FINGER_C2H2_2"/>
    <property type="match status" value="8"/>
</dbReference>
<feature type="domain" description="C2H2-type" evidence="7">
    <location>
        <begin position="747"/>
        <end position="774"/>
    </location>
</feature>
<feature type="domain" description="C2H2-type" evidence="7">
    <location>
        <begin position="775"/>
        <end position="803"/>
    </location>
</feature>
<feature type="region of interest" description="Disordered" evidence="6">
    <location>
        <begin position="117"/>
        <end position="145"/>
    </location>
</feature>
<feature type="domain" description="C2H2-type" evidence="7">
    <location>
        <begin position="919"/>
        <end position="946"/>
    </location>
</feature>
<keyword evidence="1" id="KW-0479">Metal-binding</keyword>
<feature type="domain" description="C2H2-type" evidence="7">
    <location>
        <begin position="947"/>
        <end position="967"/>
    </location>
</feature>
<keyword evidence="2" id="KW-0677">Repeat</keyword>
<feature type="compositionally biased region" description="Low complexity" evidence="6">
    <location>
        <begin position="422"/>
        <end position="437"/>
    </location>
</feature>
<dbReference type="EMBL" id="JBAMIC010000013">
    <property type="protein sequence ID" value="KAK7096666.1"/>
    <property type="molecule type" value="Genomic_DNA"/>
</dbReference>